<keyword evidence="4" id="KW-0813">Transport</keyword>
<dbReference type="OMA" id="GLMEECY"/>
<dbReference type="InterPro" id="IPR050670">
    <property type="entry name" value="STAM"/>
</dbReference>
<evidence type="ECO:0000259" key="10">
    <source>
        <dbReference type="PROSITE" id="PS50179"/>
    </source>
</evidence>
<evidence type="ECO:0000259" key="9">
    <source>
        <dbReference type="PROSITE" id="PS50002"/>
    </source>
</evidence>
<dbReference type="PROSITE" id="PS50330">
    <property type="entry name" value="UIM"/>
    <property type="match status" value="1"/>
</dbReference>
<feature type="compositionally biased region" description="Low complexity" evidence="8">
    <location>
        <begin position="500"/>
        <end position="510"/>
    </location>
</feature>
<dbReference type="GO" id="GO:0033565">
    <property type="term" value="C:ESCRT-0 complex"/>
    <property type="evidence" value="ECO:0007669"/>
    <property type="project" value="TreeGrafter"/>
</dbReference>
<dbReference type="AlphaFoldDB" id="A0A9Q0M9U7"/>
<evidence type="ECO:0000313" key="12">
    <source>
        <dbReference type="Proteomes" id="UP001142055"/>
    </source>
</evidence>
<dbReference type="GO" id="GO:0043328">
    <property type="term" value="P:protein transport to vacuole involved in ubiquitin-dependent protein catabolic process via the multivesicular body sorting pathway"/>
    <property type="evidence" value="ECO:0007669"/>
    <property type="project" value="TreeGrafter"/>
</dbReference>
<dbReference type="Pfam" id="PF00018">
    <property type="entry name" value="SH3_1"/>
    <property type="match status" value="1"/>
</dbReference>
<dbReference type="Proteomes" id="UP001142055">
    <property type="component" value="Chromosome 1"/>
</dbReference>
<keyword evidence="6" id="KW-0653">Protein transport</keyword>
<feature type="compositionally biased region" description="Polar residues" evidence="8">
    <location>
        <begin position="511"/>
        <end position="528"/>
    </location>
</feature>
<evidence type="ECO:0000256" key="6">
    <source>
        <dbReference type="ARBA" id="ARBA00022927"/>
    </source>
</evidence>
<feature type="domain" description="VHS" evidence="10">
    <location>
        <begin position="18"/>
        <end position="146"/>
    </location>
</feature>
<proteinExistence type="inferred from homology"/>
<evidence type="ECO:0000256" key="4">
    <source>
        <dbReference type="ARBA" id="ARBA00022448"/>
    </source>
</evidence>
<feature type="compositionally biased region" description="Polar residues" evidence="8">
    <location>
        <begin position="544"/>
        <end position="554"/>
    </location>
</feature>
<name>A0A9Q0M9U7_BLOTA</name>
<reference evidence="11" key="1">
    <citation type="submission" date="2022-12" db="EMBL/GenBank/DDBJ databases">
        <title>Genome assemblies of Blomia tropicalis.</title>
        <authorList>
            <person name="Cui Y."/>
        </authorList>
    </citation>
    <scope>NUCLEOTIDE SEQUENCE</scope>
    <source>
        <tissue evidence="11">Adult mites</tissue>
    </source>
</reference>
<feature type="region of interest" description="Disordered" evidence="8">
    <location>
        <begin position="208"/>
        <end position="253"/>
    </location>
</feature>
<dbReference type="SMART" id="SM00326">
    <property type="entry name" value="SH3"/>
    <property type="match status" value="1"/>
</dbReference>
<feature type="region of interest" description="Disordered" evidence="8">
    <location>
        <begin position="498"/>
        <end position="528"/>
    </location>
</feature>
<evidence type="ECO:0008006" key="13">
    <source>
        <dbReference type="Google" id="ProtNLM"/>
    </source>
</evidence>
<dbReference type="GO" id="GO:0043130">
    <property type="term" value="F:ubiquitin binding"/>
    <property type="evidence" value="ECO:0007669"/>
    <property type="project" value="InterPro"/>
</dbReference>
<evidence type="ECO:0000256" key="8">
    <source>
        <dbReference type="SAM" id="MobiDB-lite"/>
    </source>
</evidence>
<comment type="subcellular location">
    <subcellularLocation>
        <location evidence="1">Endosome</location>
    </subcellularLocation>
</comment>
<keyword evidence="3 7" id="KW-0728">SH3 domain</keyword>
<sequence>MGLLSAFTGSTFDPLVGTNIEENTSEDWALIMDICDRVVVEANGSKECVRSIIRRFNSPIPVVVMQSLTLTDALISNCGKKLHLEVCSRDFEAELRKLATNKGQPKVAERSRQLIKKWAKELKDDPQLNLMPALYEKLKSEGVSFKSSEPKRNRNSVSDAVLKNPDAVSSAQEEADIAKAIELSLRDNSKGKMLATSNNHYDYATISESTKNGSNKSNSASMYPSFNLSDVQSNGSKSHSSNQQKPNETKEPIKVRALYDFEAAEDNELTFKAGEIILVIDNSDANWWKGSNHRGEGLFPANFVSTDLEAEPEPIFKSEKKVQFNEEIKVKVLESDPSETNGSAPMVVTEIDESRIDRLLHLLHEADPQSEKCDSEELLLLEEQCVAMMPLIDQQIEITDKRHASLTALNAQLSSALNLYHELMKESLLMDQQQAAAAAAAYSSMMPPSQIYPYGVAGGQIPPQNYDPNQMASHIQAYNQVSPSTGPYYSQSTPAVIGYQQQPQPSPQQSYMNGSTDPSTLQQQQQPIPNHVTNGPFHPMYLHQSPNHSSSALGTQPQQYLPQQQQATYTTTSEHGHNQIQSTMAHHQMMSTPSHHMMHQPSGTPGSNGVPVNAVQNIL</sequence>
<dbReference type="EMBL" id="JAPWDV010000001">
    <property type="protein sequence ID" value="KAJ6221752.1"/>
    <property type="molecule type" value="Genomic_DNA"/>
</dbReference>
<dbReference type="GO" id="GO:0035091">
    <property type="term" value="F:phosphatidylinositol binding"/>
    <property type="evidence" value="ECO:0007669"/>
    <property type="project" value="InterPro"/>
</dbReference>
<dbReference type="Pfam" id="PF00790">
    <property type="entry name" value="VHS"/>
    <property type="match status" value="1"/>
</dbReference>
<dbReference type="Gene3D" id="1.25.40.90">
    <property type="match status" value="1"/>
</dbReference>
<evidence type="ECO:0000256" key="5">
    <source>
        <dbReference type="ARBA" id="ARBA00022753"/>
    </source>
</evidence>
<keyword evidence="12" id="KW-1185">Reference proteome</keyword>
<evidence type="ECO:0000256" key="7">
    <source>
        <dbReference type="PROSITE-ProRule" id="PRU00192"/>
    </source>
</evidence>
<dbReference type="InterPro" id="IPR036028">
    <property type="entry name" value="SH3-like_dom_sf"/>
</dbReference>
<evidence type="ECO:0000313" key="11">
    <source>
        <dbReference type="EMBL" id="KAJ6221752.1"/>
    </source>
</evidence>
<feature type="compositionally biased region" description="Low complexity" evidence="8">
    <location>
        <begin position="555"/>
        <end position="572"/>
    </location>
</feature>
<feature type="region of interest" description="Disordered" evidence="8">
    <location>
        <begin position="543"/>
        <end position="579"/>
    </location>
</feature>
<dbReference type="Gene3D" id="1.20.5.1940">
    <property type="match status" value="1"/>
</dbReference>
<feature type="region of interest" description="Disordered" evidence="8">
    <location>
        <begin position="144"/>
        <end position="171"/>
    </location>
</feature>
<evidence type="ECO:0000256" key="2">
    <source>
        <dbReference type="ARBA" id="ARBA00009666"/>
    </source>
</evidence>
<dbReference type="FunFam" id="2.30.30.40:FF:000072">
    <property type="entry name" value="Unconventional Myosin IB"/>
    <property type="match status" value="1"/>
</dbReference>
<dbReference type="InterPro" id="IPR003903">
    <property type="entry name" value="UIM_dom"/>
</dbReference>
<dbReference type="PANTHER" id="PTHR45929">
    <property type="entry name" value="JAK PATHWAY SIGNAL TRANSDUCTION ADAPTOR MOLECULE"/>
    <property type="match status" value="1"/>
</dbReference>
<accession>A0A9Q0M9U7</accession>
<dbReference type="InterPro" id="IPR001452">
    <property type="entry name" value="SH3_domain"/>
</dbReference>
<dbReference type="InterPro" id="IPR008942">
    <property type="entry name" value="ENTH_VHS"/>
</dbReference>
<comment type="similarity">
    <text evidence="2">Belongs to the STAM family.</text>
</comment>
<comment type="caution">
    <text evidence="11">The sequence shown here is derived from an EMBL/GenBank/DDBJ whole genome shotgun (WGS) entry which is preliminary data.</text>
</comment>
<dbReference type="CDD" id="cd11820">
    <property type="entry name" value="SH3_STAM"/>
    <property type="match status" value="1"/>
</dbReference>
<gene>
    <name evidence="11" type="ORF">RDWZM_000297</name>
</gene>
<dbReference type="PRINTS" id="PR00452">
    <property type="entry name" value="SH3DOMAIN"/>
</dbReference>
<dbReference type="SUPFAM" id="SSF50044">
    <property type="entry name" value="SH3-domain"/>
    <property type="match status" value="1"/>
</dbReference>
<feature type="compositionally biased region" description="Polar residues" evidence="8">
    <location>
        <begin position="208"/>
        <end position="246"/>
    </location>
</feature>
<dbReference type="SMART" id="SM00288">
    <property type="entry name" value="VHS"/>
    <property type="match status" value="1"/>
</dbReference>
<organism evidence="11 12">
    <name type="scientific">Blomia tropicalis</name>
    <name type="common">Mite</name>
    <dbReference type="NCBI Taxonomy" id="40697"/>
    <lineage>
        <taxon>Eukaryota</taxon>
        <taxon>Metazoa</taxon>
        <taxon>Ecdysozoa</taxon>
        <taxon>Arthropoda</taxon>
        <taxon>Chelicerata</taxon>
        <taxon>Arachnida</taxon>
        <taxon>Acari</taxon>
        <taxon>Acariformes</taxon>
        <taxon>Sarcoptiformes</taxon>
        <taxon>Astigmata</taxon>
        <taxon>Glycyphagoidea</taxon>
        <taxon>Echimyopodidae</taxon>
        <taxon>Blomia</taxon>
    </lineage>
</organism>
<evidence type="ECO:0000256" key="3">
    <source>
        <dbReference type="ARBA" id="ARBA00022443"/>
    </source>
</evidence>
<dbReference type="PANTHER" id="PTHR45929:SF3">
    <property type="entry name" value="JAK PATHWAY SIGNAL TRANSDUCTION ADAPTOR MOLECULE"/>
    <property type="match status" value="1"/>
</dbReference>
<protein>
    <recommendedName>
        <fullName evidence="13">Signal transducing adapter molecule 1</fullName>
    </recommendedName>
</protein>
<dbReference type="PROSITE" id="PS50179">
    <property type="entry name" value="VHS"/>
    <property type="match status" value="1"/>
</dbReference>
<feature type="domain" description="SH3" evidence="9">
    <location>
        <begin position="250"/>
        <end position="309"/>
    </location>
</feature>
<evidence type="ECO:0000256" key="1">
    <source>
        <dbReference type="ARBA" id="ARBA00004177"/>
    </source>
</evidence>
<dbReference type="SUPFAM" id="SSF48464">
    <property type="entry name" value="ENTH/VHS domain"/>
    <property type="match status" value="1"/>
</dbReference>
<keyword evidence="5" id="KW-0967">Endosome</keyword>
<dbReference type="PROSITE" id="PS50002">
    <property type="entry name" value="SH3"/>
    <property type="match status" value="1"/>
</dbReference>
<dbReference type="InterPro" id="IPR002014">
    <property type="entry name" value="VHS_dom"/>
</dbReference>
<dbReference type="Gene3D" id="2.30.30.40">
    <property type="entry name" value="SH3 Domains"/>
    <property type="match status" value="1"/>
</dbReference>